<dbReference type="RefSeq" id="WP_346750312.1">
    <property type="nucleotide sequence ID" value="NZ_JAUJEA010000001.1"/>
</dbReference>
<dbReference type="Gene3D" id="3.30.1330.40">
    <property type="entry name" value="RutC-like"/>
    <property type="match status" value="1"/>
</dbReference>
<dbReference type="Pfam" id="PF01042">
    <property type="entry name" value="Ribonuc_L-PSP"/>
    <property type="match status" value="1"/>
</dbReference>
<keyword evidence="2" id="KW-0378">Hydrolase</keyword>
<protein>
    <submittedName>
        <fullName evidence="2">RidA family protein</fullName>
        <ecNumber evidence="2">3.5.-.-</ecNumber>
    </submittedName>
</protein>
<evidence type="ECO:0000256" key="1">
    <source>
        <dbReference type="ARBA" id="ARBA00010552"/>
    </source>
</evidence>
<dbReference type="GO" id="GO:0016787">
    <property type="term" value="F:hydrolase activity"/>
    <property type="evidence" value="ECO:0007669"/>
    <property type="project" value="UniProtKB-KW"/>
</dbReference>
<dbReference type="Proteomes" id="UP001172082">
    <property type="component" value="Unassembled WGS sequence"/>
</dbReference>
<dbReference type="SUPFAM" id="SSF55298">
    <property type="entry name" value="YjgF-like"/>
    <property type="match status" value="1"/>
</dbReference>
<gene>
    <name evidence="2" type="ORF">QQ008_02920</name>
</gene>
<comment type="similarity">
    <text evidence="1">Belongs to the RutC family.</text>
</comment>
<evidence type="ECO:0000313" key="2">
    <source>
        <dbReference type="EMBL" id="MDN5200287.1"/>
    </source>
</evidence>
<keyword evidence="3" id="KW-1185">Reference proteome</keyword>
<organism evidence="2 3">
    <name type="scientific">Splendidivirga corallicola</name>
    <dbReference type="NCBI Taxonomy" id="3051826"/>
    <lineage>
        <taxon>Bacteria</taxon>
        <taxon>Pseudomonadati</taxon>
        <taxon>Bacteroidota</taxon>
        <taxon>Cytophagia</taxon>
        <taxon>Cytophagales</taxon>
        <taxon>Splendidivirgaceae</taxon>
        <taxon>Splendidivirga</taxon>
    </lineage>
</organism>
<name>A0ABT8KHT4_9BACT</name>
<comment type="caution">
    <text evidence="2">The sequence shown here is derived from an EMBL/GenBank/DDBJ whole genome shotgun (WGS) entry which is preliminary data.</text>
</comment>
<dbReference type="PANTHER" id="PTHR11803:SF58">
    <property type="entry name" value="PROTEIN HMF1-RELATED"/>
    <property type="match status" value="1"/>
</dbReference>
<accession>A0ABT8KHT4</accession>
<sequence>MKNNPFPIEDTDRRAIWDMLVDRDIKAFIAEDWGMVEDDFIEENFMGIDAGRLGNPDAWELNFPDLESYKKEWLKQAKIFKETSWAEDPQEALFRATVLRDIDISGESALVHKKFFGGIKKTGGEFVPTEWQTLYRCRKIQGQWKIAGFTGYMPHFLGNTASSPAGKRVPVSAGQHKTAGPYSPVLMVEPNKLVVISGQAAIDGEGKVIGTTIEEQAAYTLDNCRKQLNSAGCDLNNVFKVNVYLTDLDDWPRFNEVYKTYFDDPLPVRTAVQSGLLMTLQVEIEMWAVKS</sequence>
<dbReference type="PANTHER" id="PTHR11803">
    <property type="entry name" value="2-IMINOBUTANOATE/2-IMINOPROPANOATE DEAMINASE RIDA"/>
    <property type="match status" value="1"/>
</dbReference>
<reference evidence="2" key="1">
    <citation type="submission" date="2023-06" db="EMBL/GenBank/DDBJ databases">
        <title>Genomic of Parafulvivirga corallium.</title>
        <authorList>
            <person name="Wang G."/>
        </authorList>
    </citation>
    <scope>NUCLEOTIDE SEQUENCE</scope>
    <source>
        <strain evidence="2">BMA10</strain>
    </source>
</reference>
<dbReference type="InterPro" id="IPR032710">
    <property type="entry name" value="NTF2-like_dom_sf"/>
</dbReference>
<dbReference type="EC" id="3.5.-.-" evidence="2"/>
<evidence type="ECO:0000313" key="3">
    <source>
        <dbReference type="Proteomes" id="UP001172082"/>
    </source>
</evidence>
<dbReference type="CDD" id="cd00448">
    <property type="entry name" value="YjgF_YER057c_UK114_family"/>
    <property type="match status" value="1"/>
</dbReference>
<dbReference type="EMBL" id="JAUJEA010000001">
    <property type="protein sequence ID" value="MDN5200287.1"/>
    <property type="molecule type" value="Genomic_DNA"/>
</dbReference>
<dbReference type="InterPro" id="IPR006175">
    <property type="entry name" value="YjgF/YER057c/UK114"/>
</dbReference>
<dbReference type="SUPFAM" id="SSF54427">
    <property type="entry name" value="NTF2-like"/>
    <property type="match status" value="1"/>
</dbReference>
<proteinExistence type="inferred from homology"/>
<dbReference type="InterPro" id="IPR035959">
    <property type="entry name" value="RutC-like_sf"/>
</dbReference>